<dbReference type="Proteomes" id="UP000269154">
    <property type="component" value="Unassembled WGS sequence"/>
</dbReference>
<dbReference type="EMBL" id="RCBY01000685">
    <property type="protein sequence ID" value="RQH11600.1"/>
    <property type="molecule type" value="Genomic_DNA"/>
</dbReference>
<dbReference type="OrthoDB" id="459938at2"/>
<name>A0A3N6Q8H5_9CYAN</name>
<reference evidence="5 6" key="1">
    <citation type="journal article" date="2018" name="ACS Chem. Biol.">
        <title>Ketoreductase domain dysfunction expands chemodiversity: malyngamide biosynthesis in the cyanobacterium Okeania hirsuta.</title>
        <authorList>
            <person name="Moss N.A."/>
            <person name="Leao T."/>
            <person name="Rankin M."/>
            <person name="McCullough T.M."/>
            <person name="Qu P."/>
            <person name="Korobeynikov A."/>
            <person name="Smith J.L."/>
            <person name="Gerwick L."/>
            <person name="Gerwick W.H."/>
        </authorList>
    </citation>
    <scope>NUCLEOTIDE SEQUENCE [LARGE SCALE GENOMIC DNA]</scope>
    <source>
        <strain evidence="5 6">PAB10Feb10-1</strain>
    </source>
</reference>
<keyword evidence="2" id="KW-0677">Repeat</keyword>
<protein>
    <recommendedName>
        <fullName evidence="4">Calx-beta domain-containing protein</fullName>
    </recommendedName>
</protein>
<dbReference type="SUPFAM" id="SSF141072">
    <property type="entry name" value="CalX-like"/>
    <property type="match status" value="1"/>
</dbReference>
<organism evidence="5 6">
    <name type="scientific">Okeania hirsuta</name>
    <dbReference type="NCBI Taxonomy" id="1458930"/>
    <lineage>
        <taxon>Bacteria</taxon>
        <taxon>Bacillati</taxon>
        <taxon>Cyanobacteriota</taxon>
        <taxon>Cyanophyceae</taxon>
        <taxon>Oscillatoriophycideae</taxon>
        <taxon>Oscillatoriales</taxon>
        <taxon>Microcoleaceae</taxon>
        <taxon>Okeania</taxon>
    </lineage>
</organism>
<dbReference type="GO" id="GO:0016020">
    <property type="term" value="C:membrane"/>
    <property type="evidence" value="ECO:0007669"/>
    <property type="project" value="InterPro"/>
</dbReference>
<dbReference type="InterPro" id="IPR003644">
    <property type="entry name" value="Calx_beta"/>
</dbReference>
<keyword evidence="1" id="KW-0732">Signal</keyword>
<evidence type="ECO:0000256" key="1">
    <source>
        <dbReference type="ARBA" id="ARBA00022729"/>
    </source>
</evidence>
<evidence type="ECO:0000256" key="2">
    <source>
        <dbReference type="ARBA" id="ARBA00022737"/>
    </source>
</evidence>
<keyword evidence="3" id="KW-0106">Calcium</keyword>
<proteinExistence type="predicted"/>
<evidence type="ECO:0000256" key="3">
    <source>
        <dbReference type="ARBA" id="ARBA00022837"/>
    </source>
</evidence>
<dbReference type="Pfam" id="PF03160">
    <property type="entry name" value="Calx-beta"/>
    <property type="match status" value="1"/>
</dbReference>
<dbReference type="GO" id="GO:0007154">
    <property type="term" value="P:cell communication"/>
    <property type="evidence" value="ECO:0007669"/>
    <property type="project" value="InterPro"/>
</dbReference>
<gene>
    <name evidence="5" type="ORF">D5R40_34970</name>
</gene>
<dbReference type="InterPro" id="IPR038081">
    <property type="entry name" value="CalX-like_sf"/>
</dbReference>
<sequence length="115" mass="12204">MVRNRVAIINILNSCTIGKVESSTLNLANGTAIQDIDYGNPISNNIFFADGETQQTVSIPIIDDSIIEGNRTVNLSLSNVTGDATIGQPATAILEILEDEVSPPAKKILLEIGLP</sequence>
<comment type="caution">
    <text evidence="5">The sequence shown here is derived from an EMBL/GenBank/DDBJ whole genome shotgun (WGS) entry which is preliminary data.</text>
</comment>
<evidence type="ECO:0000259" key="4">
    <source>
        <dbReference type="Pfam" id="PF03160"/>
    </source>
</evidence>
<evidence type="ECO:0000313" key="5">
    <source>
        <dbReference type="EMBL" id="RQH11600.1"/>
    </source>
</evidence>
<accession>A0A3N6Q8H5</accession>
<evidence type="ECO:0000313" key="6">
    <source>
        <dbReference type="Proteomes" id="UP000269154"/>
    </source>
</evidence>
<keyword evidence="6" id="KW-1185">Reference proteome</keyword>
<dbReference type="AlphaFoldDB" id="A0A3N6Q8H5"/>
<feature type="domain" description="Calx-beta" evidence="4">
    <location>
        <begin position="11"/>
        <end position="99"/>
    </location>
</feature>
<dbReference type="Gene3D" id="2.60.40.2030">
    <property type="match status" value="1"/>
</dbReference>